<evidence type="ECO:0000259" key="6">
    <source>
        <dbReference type="PROSITE" id="PS01124"/>
    </source>
</evidence>
<keyword evidence="5" id="KW-0812">Transmembrane</keyword>
<evidence type="ECO:0000256" key="1">
    <source>
        <dbReference type="ARBA" id="ARBA00023015"/>
    </source>
</evidence>
<gene>
    <name evidence="7" type="ORF">CRP01_09165</name>
</gene>
<keyword evidence="5" id="KW-0472">Membrane</keyword>
<dbReference type="Gene3D" id="1.10.10.60">
    <property type="entry name" value="Homeodomain-like"/>
    <property type="match status" value="2"/>
</dbReference>
<feature type="transmembrane region" description="Helical" evidence="5">
    <location>
        <begin position="12"/>
        <end position="30"/>
    </location>
</feature>
<feature type="transmembrane region" description="Helical" evidence="5">
    <location>
        <begin position="102"/>
        <end position="122"/>
    </location>
</feature>
<accession>A0A2D0NEF2</accession>
<dbReference type="InterPro" id="IPR020449">
    <property type="entry name" value="Tscrpt_reg_AraC-type_HTH"/>
</dbReference>
<dbReference type="InterPro" id="IPR018062">
    <property type="entry name" value="HTH_AraC-typ_CS"/>
</dbReference>
<dbReference type="OrthoDB" id="5492415at2"/>
<dbReference type="RefSeq" id="WP_099149725.1">
    <property type="nucleotide sequence ID" value="NZ_PDUD01000014.1"/>
</dbReference>
<keyword evidence="1" id="KW-0805">Transcription regulation</keyword>
<evidence type="ECO:0000256" key="5">
    <source>
        <dbReference type="SAM" id="Phobius"/>
    </source>
</evidence>
<feature type="transmembrane region" description="Helical" evidence="5">
    <location>
        <begin position="73"/>
        <end position="90"/>
    </location>
</feature>
<dbReference type="PROSITE" id="PS00041">
    <property type="entry name" value="HTH_ARAC_FAMILY_1"/>
    <property type="match status" value="1"/>
</dbReference>
<dbReference type="InterPro" id="IPR018060">
    <property type="entry name" value="HTH_AraC"/>
</dbReference>
<dbReference type="Proteomes" id="UP000223913">
    <property type="component" value="Unassembled WGS sequence"/>
</dbReference>
<feature type="domain" description="HTH araC/xylS-type" evidence="6">
    <location>
        <begin position="270"/>
        <end position="378"/>
    </location>
</feature>
<dbReference type="EMBL" id="PDUD01000014">
    <property type="protein sequence ID" value="PHN06881.1"/>
    <property type="molecule type" value="Genomic_DNA"/>
</dbReference>
<keyword evidence="8" id="KW-1185">Reference proteome</keyword>
<feature type="region of interest" description="Disordered" evidence="4">
    <location>
        <begin position="369"/>
        <end position="388"/>
    </location>
</feature>
<reference evidence="7 8" key="1">
    <citation type="submission" date="2017-10" db="EMBL/GenBank/DDBJ databases">
        <title>The draft genome sequence of Lewinella nigricans NBRC 102662.</title>
        <authorList>
            <person name="Wang K."/>
        </authorList>
    </citation>
    <scope>NUCLEOTIDE SEQUENCE [LARGE SCALE GENOMIC DNA]</scope>
    <source>
        <strain evidence="7 8">NBRC 102662</strain>
    </source>
</reference>
<evidence type="ECO:0000313" key="7">
    <source>
        <dbReference type="EMBL" id="PHN06881.1"/>
    </source>
</evidence>
<evidence type="ECO:0000256" key="2">
    <source>
        <dbReference type="ARBA" id="ARBA00023125"/>
    </source>
</evidence>
<dbReference type="GO" id="GO:0003700">
    <property type="term" value="F:DNA-binding transcription factor activity"/>
    <property type="evidence" value="ECO:0007669"/>
    <property type="project" value="InterPro"/>
</dbReference>
<sequence>MEITAPSLDTWTSVFLLAAGQGLFLAALLFQKYRRGQFSNSWLAALILAFSLLLIFNVSFWTRYNWEFPPFNLIYPAVAYLIGPFLLFYLDGLAASPRFTKYRWVHFLLPGIVLSLMLPAYFQPLSTLQTEMQDHQLIVAPLHRWGLTWLISAQLIMAHLLLYAVLVFWYSRRILNDGHKRKGRMLVSRVNLLRSLFSLYTLAFVSYYILVRMAFFRIEHDYLISLVMAGAIYCIGYREYSLAGPTADREVEKPSAAKYSTSSLTPGALVSIAERLEAHMEQYQPYRDNELRLNDLADKLDISPHHLSQAVNEHYGKTFNQFINEYRIEEAKTLLASEAHRQTYIIEIAYQVGFNNKTTFNQAFKHQTGMSPSKWRNGLAVGSGKSDA</sequence>
<dbReference type="Pfam" id="PF12833">
    <property type="entry name" value="HTH_18"/>
    <property type="match status" value="1"/>
</dbReference>
<organism evidence="7 8">
    <name type="scientific">Flavilitoribacter nigricans (strain ATCC 23147 / DSM 23189 / NBRC 102662 / NCIMB 1420 / SS-2)</name>
    <name type="common">Lewinella nigricans</name>
    <dbReference type="NCBI Taxonomy" id="1122177"/>
    <lineage>
        <taxon>Bacteria</taxon>
        <taxon>Pseudomonadati</taxon>
        <taxon>Bacteroidota</taxon>
        <taxon>Saprospiria</taxon>
        <taxon>Saprospirales</taxon>
        <taxon>Lewinellaceae</taxon>
        <taxon>Flavilitoribacter</taxon>
    </lineage>
</organism>
<dbReference type="AlphaFoldDB" id="A0A2D0NEF2"/>
<dbReference type="SUPFAM" id="SSF46689">
    <property type="entry name" value="Homeodomain-like"/>
    <property type="match status" value="1"/>
</dbReference>
<evidence type="ECO:0000313" key="8">
    <source>
        <dbReference type="Proteomes" id="UP000223913"/>
    </source>
</evidence>
<protein>
    <recommendedName>
        <fullName evidence="6">HTH araC/xylS-type domain-containing protein</fullName>
    </recommendedName>
</protein>
<dbReference type="PANTHER" id="PTHR43280:SF29">
    <property type="entry name" value="ARAC-FAMILY TRANSCRIPTIONAL REGULATOR"/>
    <property type="match status" value="1"/>
</dbReference>
<dbReference type="PRINTS" id="PR00032">
    <property type="entry name" value="HTHARAC"/>
</dbReference>
<proteinExistence type="predicted"/>
<evidence type="ECO:0000256" key="4">
    <source>
        <dbReference type="SAM" id="MobiDB-lite"/>
    </source>
</evidence>
<feature type="transmembrane region" description="Helical" evidence="5">
    <location>
        <begin position="147"/>
        <end position="170"/>
    </location>
</feature>
<dbReference type="PROSITE" id="PS01124">
    <property type="entry name" value="HTH_ARAC_FAMILY_2"/>
    <property type="match status" value="1"/>
</dbReference>
<feature type="transmembrane region" description="Helical" evidence="5">
    <location>
        <begin position="42"/>
        <end position="61"/>
    </location>
</feature>
<dbReference type="PANTHER" id="PTHR43280">
    <property type="entry name" value="ARAC-FAMILY TRANSCRIPTIONAL REGULATOR"/>
    <property type="match status" value="1"/>
</dbReference>
<evidence type="ECO:0000256" key="3">
    <source>
        <dbReference type="ARBA" id="ARBA00023163"/>
    </source>
</evidence>
<comment type="caution">
    <text evidence="7">The sequence shown here is derived from an EMBL/GenBank/DDBJ whole genome shotgun (WGS) entry which is preliminary data.</text>
</comment>
<name>A0A2D0NEF2_FLAN2</name>
<dbReference type="SMART" id="SM00342">
    <property type="entry name" value="HTH_ARAC"/>
    <property type="match status" value="1"/>
</dbReference>
<keyword evidence="3" id="KW-0804">Transcription</keyword>
<dbReference type="GO" id="GO:0043565">
    <property type="term" value="F:sequence-specific DNA binding"/>
    <property type="evidence" value="ECO:0007669"/>
    <property type="project" value="InterPro"/>
</dbReference>
<keyword evidence="2" id="KW-0238">DNA-binding</keyword>
<feature type="transmembrane region" description="Helical" evidence="5">
    <location>
        <begin position="191"/>
        <end position="210"/>
    </location>
</feature>
<keyword evidence="5" id="KW-1133">Transmembrane helix</keyword>
<dbReference type="InterPro" id="IPR009057">
    <property type="entry name" value="Homeodomain-like_sf"/>
</dbReference>